<reference evidence="7" key="2">
    <citation type="submission" date="2015-01" db="EMBL/GenBank/DDBJ databases">
        <title>Evolutionary Origins and Diversification of the Mycorrhizal Mutualists.</title>
        <authorList>
            <consortium name="DOE Joint Genome Institute"/>
            <consortium name="Mycorrhizal Genomics Consortium"/>
            <person name="Kohler A."/>
            <person name="Kuo A."/>
            <person name="Nagy L.G."/>
            <person name="Floudas D."/>
            <person name="Copeland A."/>
            <person name="Barry K.W."/>
            <person name="Cichocki N."/>
            <person name="Veneault-Fourrey C."/>
            <person name="LaButti K."/>
            <person name="Lindquist E.A."/>
            <person name="Lipzen A."/>
            <person name="Lundell T."/>
            <person name="Morin E."/>
            <person name="Murat C."/>
            <person name="Riley R."/>
            <person name="Ohm R."/>
            <person name="Sun H."/>
            <person name="Tunlid A."/>
            <person name="Henrissat B."/>
            <person name="Grigoriev I.V."/>
            <person name="Hibbett D.S."/>
            <person name="Martin F."/>
        </authorList>
    </citation>
    <scope>NUCLEOTIDE SEQUENCE [LARGE SCALE GENOMIC DNA]</scope>
    <source>
        <strain evidence="7">Zn</strain>
    </source>
</reference>
<dbReference type="GO" id="GO:0000981">
    <property type="term" value="F:DNA-binding transcription factor activity, RNA polymerase II-specific"/>
    <property type="evidence" value="ECO:0007669"/>
    <property type="project" value="InterPro"/>
</dbReference>
<sequence>MQSFAGDFDGGRVGKRNRPPTSCEPCRIRKLRCNRGYPCGTCIQRHKQSSCEYAANANRNKTARSSLGDRLQNLENAVFQIVQHGVTINSGESETRNSRDVTTALGDSGQKLSADTSGSLHVDNSQMTYVDSNHWLSILDDIKEVREQFCLSNNQLLLDQQVEGKSPERELDLMFSPMPSHEIREILHSLPPRHVCDNLLSLYFNLRFMILPIVHPTKFQKEYEEFWHDSSKTPIIWIGLLFSILSVAAVVRQINDSAEDPIGDTISTDVFRLRTRQCIVLGKYSSARSYGLETLVLHLQSNFMGLVDSNVSLWFLLGIIIRLAMRLGYHRDSKIHSTISPFEGEMRRRIWANIYQMDVLTSFQLGLPSMIPSECCDTAAPRNLNYSDFSPDTTVLPPSRPLSDHTPVSYTIVKGKVMNVFKKIVSHTQALSPGLPEAMTVLDLELRETYTNIPTGFKMRPISQSFMDTSSTIMNRCNIELLYLKAVVVLHRRYLNSEMRSPEYSNSRSVCLDAALRILAIQADVHQSSQSGGRLYKDRWMVSSLNAHDFLLAAMIVCLDLSVLMRTASAKRDKDLGKKLDALQTSHRIWAFASSFSKDANTAAQVLALMIQKIENLKYAYKSSDSFVTGGNILNTGESGLQYADHMSDMLDGPENLDWTLLDQYLQNNDTPYDADLFSSNVDFGEGGF</sequence>
<dbReference type="AlphaFoldDB" id="A0A0C3D3A1"/>
<gene>
    <name evidence="6" type="ORF">OIDMADRAFT_105964</name>
</gene>
<dbReference type="InterPro" id="IPR036864">
    <property type="entry name" value="Zn2-C6_fun-type_DNA-bd_sf"/>
</dbReference>
<dbReference type="InParanoid" id="A0A0C3D3A1"/>
<dbReference type="OrthoDB" id="4934715at2759"/>
<organism evidence="6 7">
    <name type="scientific">Oidiodendron maius (strain Zn)</name>
    <dbReference type="NCBI Taxonomy" id="913774"/>
    <lineage>
        <taxon>Eukaryota</taxon>
        <taxon>Fungi</taxon>
        <taxon>Dikarya</taxon>
        <taxon>Ascomycota</taxon>
        <taxon>Pezizomycotina</taxon>
        <taxon>Leotiomycetes</taxon>
        <taxon>Leotiomycetes incertae sedis</taxon>
        <taxon>Myxotrichaceae</taxon>
        <taxon>Oidiodendron</taxon>
    </lineage>
</organism>
<dbReference type="GO" id="GO:0005634">
    <property type="term" value="C:nucleus"/>
    <property type="evidence" value="ECO:0007669"/>
    <property type="project" value="UniProtKB-SubCell"/>
</dbReference>
<evidence type="ECO:0000313" key="7">
    <source>
        <dbReference type="Proteomes" id="UP000054321"/>
    </source>
</evidence>
<dbReference type="Proteomes" id="UP000054321">
    <property type="component" value="Unassembled WGS sequence"/>
</dbReference>
<dbReference type="SUPFAM" id="SSF57701">
    <property type="entry name" value="Zn2/Cys6 DNA-binding domain"/>
    <property type="match status" value="1"/>
</dbReference>
<evidence type="ECO:0000259" key="5">
    <source>
        <dbReference type="PROSITE" id="PS50048"/>
    </source>
</evidence>
<dbReference type="GO" id="GO:0008270">
    <property type="term" value="F:zinc ion binding"/>
    <property type="evidence" value="ECO:0007669"/>
    <property type="project" value="InterPro"/>
</dbReference>
<keyword evidence="2" id="KW-0479">Metal-binding</keyword>
<dbReference type="Pfam" id="PF04082">
    <property type="entry name" value="Fungal_trans"/>
    <property type="match status" value="1"/>
</dbReference>
<reference evidence="6 7" key="1">
    <citation type="submission" date="2014-04" db="EMBL/GenBank/DDBJ databases">
        <authorList>
            <consortium name="DOE Joint Genome Institute"/>
            <person name="Kuo A."/>
            <person name="Martino E."/>
            <person name="Perotto S."/>
            <person name="Kohler A."/>
            <person name="Nagy L.G."/>
            <person name="Floudas D."/>
            <person name="Copeland A."/>
            <person name="Barry K.W."/>
            <person name="Cichocki N."/>
            <person name="Veneault-Fourrey C."/>
            <person name="LaButti K."/>
            <person name="Lindquist E.A."/>
            <person name="Lipzen A."/>
            <person name="Lundell T."/>
            <person name="Morin E."/>
            <person name="Murat C."/>
            <person name="Sun H."/>
            <person name="Tunlid A."/>
            <person name="Henrissat B."/>
            <person name="Grigoriev I.V."/>
            <person name="Hibbett D.S."/>
            <person name="Martin F."/>
            <person name="Nordberg H.P."/>
            <person name="Cantor M.N."/>
            <person name="Hua S.X."/>
        </authorList>
    </citation>
    <scope>NUCLEOTIDE SEQUENCE [LARGE SCALE GENOMIC DNA]</scope>
    <source>
        <strain evidence="6 7">Zn</strain>
    </source>
</reference>
<evidence type="ECO:0000256" key="3">
    <source>
        <dbReference type="ARBA" id="ARBA00023242"/>
    </source>
</evidence>
<comment type="subcellular location">
    <subcellularLocation>
        <location evidence="1">Nucleus</location>
    </subcellularLocation>
</comment>
<keyword evidence="3" id="KW-0539">Nucleus</keyword>
<evidence type="ECO:0000256" key="1">
    <source>
        <dbReference type="ARBA" id="ARBA00004123"/>
    </source>
</evidence>
<dbReference type="CDD" id="cd00067">
    <property type="entry name" value="GAL4"/>
    <property type="match status" value="1"/>
</dbReference>
<dbReference type="GO" id="GO:0003677">
    <property type="term" value="F:DNA binding"/>
    <property type="evidence" value="ECO:0007669"/>
    <property type="project" value="InterPro"/>
</dbReference>
<feature type="region of interest" description="Disordered" evidence="4">
    <location>
        <begin position="1"/>
        <end position="21"/>
    </location>
</feature>
<dbReference type="GO" id="GO:0006351">
    <property type="term" value="P:DNA-templated transcription"/>
    <property type="evidence" value="ECO:0007669"/>
    <property type="project" value="InterPro"/>
</dbReference>
<dbReference type="InterPro" id="IPR007219">
    <property type="entry name" value="XnlR_reg_dom"/>
</dbReference>
<dbReference type="FunCoup" id="A0A0C3D3A1">
    <property type="interactions" value="140"/>
</dbReference>
<dbReference type="PANTHER" id="PTHR31001:SF49">
    <property type="entry name" value="ZN(II)2CYS6 TRANSCRIPTION FACTOR (EUROFUNG)"/>
    <property type="match status" value="1"/>
</dbReference>
<dbReference type="SMART" id="SM00906">
    <property type="entry name" value="Fungal_trans"/>
    <property type="match status" value="1"/>
</dbReference>
<dbReference type="PROSITE" id="PS00463">
    <property type="entry name" value="ZN2_CY6_FUNGAL_1"/>
    <property type="match status" value="1"/>
</dbReference>
<dbReference type="Gene3D" id="4.10.240.10">
    <property type="entry name" value="Zn(2)-C6 fungal-type DNA-binding domain"/>
    <property type="match status" value="1"/>
</dbReference>
<protein>
    <recommendedName>
        <fullName evidence="5">Zn(2)-C6 fungal-type domain-containing protein</fullName>
    </recommendedName>
</protein>
<dbReference type="InterPro" id="IPR050613">
    <property type="entry name" value="Sec_Metabolite_Reg"/>
</dbReference>
<proteinExistence type="predicted"/>
<keyword evidence="7" id="KW-1185">Reference proteome</keyword>
<evidence type="ECO:0000256" key="4">
    <source>
        <dbReference type="SAM" id="MobiDB-lite"/>
    </source>
</evidence>
<accession>A0A0C3D3A1</accession>
<dbReference type="SMART" id="SM00066">
    <property type="entry name" value="GAL4"/>
    <property type="match status" value="1"/>
</dbReference>
<dbReference type="PROSITE" id="PS50048">
    <property type="entry name" value="ZN2_CY6_FUNGAL_2"/>
    <property type="match status" value="1"/>
</dbReference>
<dbReference type="CDD" id="cd12148">
    <property type="entry name" value="fungal_TF_MHR"/>
    <property type="match status" value="1"/>
</dbReference>
<feature type="region of interest" description="Disordered" evidence="4">
    <location>
        <begin position="90"/>
        <end position="118"/>
    </location>
</feature>
<dbReference type="PANTHER" id="PTHR31001">
    <property type="entry name" value="UNCHARACTERIZED TRANSCRIPTIONAL REGULATORY PROTEIN"/>
    <property type="match status" value="1"/>
</dbReference>
<dbReference type="HOGENOM" id="CLU_007426_4_0_1"/>
<dbReference type="Pfam" id="PF00172">
    <property type="entry name" value="Zn_clus"/>
    <property type="match status" value="1"/>
</dbReference>
<evidence type="ECO:0000313" key="6">
    <source>
        <dbReference type="EMBL" id="KIM96397.1"/>
    </source>
</evidence>
<evidence type="ECO:0000256" key="2">
    <source>
        <dbReference type="ARBA" id="ARBA00022723"/>
    </source>
</evidence>
<dbReference type="InterPro" id="IPR001138">
    <property type="entry name" value="Zn2Cys6_DnaBD"/>
</dbReference>
<dbReference type="EMBL" id="KN832884">
    <property type="protein sequence ID" value="KIM96397.1"/>
    <property type="molecule type" value="Genomic_DNA"/>
</dbReference>
<name>A0A0C3D3A1_OIDMZ</name>
<feature type="domain" description="Zn(2)-C6 fungal-type" evidence="5">
    <location>
        <begin position="22"/>
        <end position="53"/>
    </location>
</feature>